<gene>
    <name evidence="1" type="ORF">EA58_19745</name>
</gene>
<dbReference type="Proteomes" id="UP000027192">
    <property type="component" value="Unassembled WGS sequence"/>
</dbReference>
<proteinExistence type="predicted"/>
<accession>A0A066RHP9</accession>
<comment type="caution">
    <text evidence="1">The sequence shown here is derived from an EMBL/GenBank/DDBJ whole genome shotgun (WGS) entry which is preliminary data.</text>
</comment>
<organism evidence="1 2">
    <name type="scientific">Photobacterium galatheae</name>
    <dbReference type="NCBI Taxonomy" id="1654360"/>
    <lineage>
        <taxon>Bacteria</taxon>
        <taxon>Pseudomonadati</taxon>
        <taxon>Pseudomonadota</taxon>
        <taxon>Gammaproteobacteria</taxon>
        <taxon>Vibrionales</taxon>
        <taxon>Vibrionaceae</taxon>
        <taxon>Photobacterium</taxon>
    </lineage>
</organism>
<dbReference type="AlphaFoldDB" id="A0A066RHP9"/>
<keyword evidence="2" id="KW-1185">Reference proteome</keyword>
<name>A0A066RHP9_9GAMM</name>
<dbReference type="STRING" id="1654360.EA58_19745"/>
<dbReference type="EMBL" id="JMIB01000039">
    <property type="protein sequence ID" value="KDM89980.1"/>
    <property type="molecule type" value="Genomic_DNA"/>
</dbReference>
<dbReference type="OrthoDB" id="10009335at2"/>
<reference evidence="1 2" key="1">
    <citation type="submission" date="2014-04" db="EMBL/GenBank/DDBJ databases">
        <title>Draft genome sequence of Photobacterium halotolerans S2753: a solonamide, ngercheumicin and holomycin producer.</title>
        <authorList>
            <person name="Machado H.R."/>
            <person name="Gram L."/>
        </authorList>
    </citation>
    <scope>NUCLEOTIDE SEQUENCE [LARGE SCALE GENOMIC DNA]</scope>
    <source>
        <strain evidence="1 2">S2753</strain>
    </source>
</reference>
<evidence type="ECO:0000313" key="2">
    <source>
        <dbReference type="Proteomes" id="UP000027192"/>
    </source>
</evidence>
<sequence length="153" mass="16866">MEKIKDLMLHAAQGAGIPNQIEIPQDESIMLKFLMSGRLILPLAVMLTNMSHYKAFGKTLIHIDGGIIPDSTLPFGCRIDGDIDLESTTDPLGYILIATTSTFNVLKPYLLHCQIDTLATSWKERLETVSTGKKVLTIKDYADLPPLAPLEIT</sequence>
<evidence type="ECO:0000313" key="1">
    <source>
        <dbReference type="EMBL" id="KDM89980.1"/>
    </source>
</evidence>
<dbReference type="RefSeq" id="WP_036756529.1">
    <property type="nucleotide sequence ID" value="NZ_JAGSGC010000004.1"/>
</dbReference>
<protein>
    <submittedName>
        <fullName evidence="1">Uncharacterized protein</fullName>
    </submittedName>
</protein>